<dbReference type="Pfam" id="PF00550">
    <property type="entry name" value="PP-binding"/>
    <property type="match status" value="1"/>
</dbReference>
<dbReference type="NCBIfam" id="NF006617">
    <property type="entry name" value="PRK09184.1"/>
    <property type="match status" value="1"/>
</dbReference>
<dbReference type="SUPFAM" id="SSF47336">
    <property type="entry name" value="ACP-like"/>
    <property type="match status" value="1"/>
</dbReference>
<dbReference type="PROSITE" id="PS50075">
    <property type="entry name" value="CARRIER"/>
    <property type="match status" value="1"/>
</dbReference>
<evidence type="ECO:0000259" key="1">
    <source>
        <dbReference type="PROSITE" id="PS50075"/>
    </source>
</evidence>
<name>A0AA35Y3M5_9PROT</name>
<accession>A0AA35Y3M5</accession>
<organism evidence="2 3">
    <name type="scientific">Brytella acorum</name>
    <dbReference type="NCBI Taxonomy" id="2959299"/>
    <lineage>
        <taxon>Bacteria</taxon>
        <taxon>Pseudomonadati</taxon>
        <taxon>Pseudomonadota</taxon>
        <taxon>Alphaproteobacteria</taxon>
        <taxon>Acetobacterales</taxon>
        <taxon>Acetobacteraceae</taxon>
        <taxon>Brytella</taxon>
    </lineage>
</organism>
<evidence type="ECO:0000313" key="3">
    <source>
        <dbReference type="Proteomes" id="UP001176960"/>
    </source>
</evidence>
<feature type="domain" description="Carrier" evidence="1">
    <location>
        <begin position="11"/>
        <end position="92"/>
    </location>
</feature>
<dbReference type="InterPro" id="IPR036736">
    <property type="entry name" value="ACP-like_sf"/>
</dbReference>
<dbReference type="AlphaFoldDB" id="A0AA35Y3M5"/>
<comment type="caution">
    <text evidence="2">The sequence shown here is derived from an EMBL/GenBank/DDBJ whole genome shotgun (WGS) entry which is preliminary data.</text>
</comment>
<protein>
    <submittedName>
        <fullName evidence="2">Phosphopantetheine-binding protein</fullName>
    </submittedName>
</protein>
<proteinExistence type="predicted"/>
<dbReference type="InterPro" id="IPR009081">
    <property type="entry name" value="PP-bd_ACP"/>
</dbReference>
<dbReference type="Proteomes" id="UP001176960">
    <property type="component" value="Unassembled WGS sequence"/>
</dbReference>
<dbReference type="RefSeq" id="WP_289842210.1">
    <property type="nucleotide sequence ID" value="NZ_CATKSH010000010.1"/>
</dbReference>
<dbReference type="EMBL" id="CATKSH010000010">
    <property type="protein sequence ID" value="CAI9120992.1"/>
    <property type="molecule type" value="Genomic_DNA"/>
</dbReference>
<gene>
    <name evidence="2" type="ORF">LMG32879_001836</name>
</gene>
<reference evidence="2" key="1">
    <citation type="submission" date="2023-03" db="EMBL/GenBank/DDBJ databases">
        <authorList>
            <person name="Cleenwerck I."/>
        </authorList>
    </citation>
    <scope>NUCLEOTIDE SEQUENCE</scope>
    <source>
        <strain evidence="2">LMG 32879</strain>
    </source>
</reference>
<dbReference type="Gene3D" id="1.10.1200.10">
    <property type="entry name" value="ACP-like"/>
    <property type="match status" value="1"/>
</dbReference>
<sequence>MNTNSSTAAQTPFEHEVAENLVQALQLEVAAEDIAPDAPLFGEGLGLDSIDALEIALLVGRDYGVTLKSDDPDNKRIFGSLRSLCDYVQAHRAAA</sequence>
<evidence type="ECO:0000313" key="2">
    <source>
        <dbReference type="EMBL" id="CAI9120992.1"/>
    </source>
</evidence>
<keyword evidence="3" id="KW-1185">Reference proteome</keyword>